<accession>A0A193G490</accession>
<keyword evidence="3 6" id="KW-0820">tRNA-binding</keyword>
<dbReference type="CDD" id="cd11362">
    <property type="entry name" value="RNase_PH_bact"/>
    <property type="match status" value="1"/>
</dbReference>
<evidence type="ECO:0000256" key="5">
    <source>
        <dbReference type="ARBA" id="ARBA00022884"/>
    </source>
</evidence>
<evidence type="ECO:0000259" key="8">
    <source>
        <dbReference type="Pfam" id="PF01138"/>
    </source>
</evidence>
<dbReference type="HAMAP" id="MF_00564">
    <property type="entry name" value="RNase_PH"/>
    <property type="match status" value="1"/>
</dbReference>
<comment type="catalytic activity">
    <reaction evidence="6">
        <text>tRNA(n+1) + phosphate = tRNA(n) + a ribonucleoside 5'-diphosphate</text>
        <dbReference type="Rhea" id="RHEA:10628"/>
        <dbReference type="Rhea" id="RHEA-COMP:17343"/>
        <dbReference type="Rhea" id="RHEA-COMP:17344"/>
        <dbReference type="ChEBI" id="CHEBI:43474"/>
        <dbReference type="ChEBI" id="CHEBI:57930"/>
        <dbReference type="ChEBI" id="CHEBI:173114"/>
        <dbReference type="EC" id="2.7.7.56"/>
    </reaction>
</comment>
<dbReference type="EMBL" id="CP016171">
    <property type="protein sequence ID" value="ANN74812.1"/>
    <property type="molecule type" value="Genomic_DNA"/>
</dbReference>
<proteinExistence type="inferred from homology"/>
<comment type="similarity">
    <text evidence="1 6">Belongs to the RNase PH family.</text>
</comment>
<feature type="binding site" evidence="6">
    <location>
        <begin position="134"/>
        <end position="136"/>
    </location>
    <ligand>
        <name>phosphate</name>
        <dbReference type="ChEBI" id="CHEBI:43474"/>
        <note>substrate</note>
    </ligand>
</feature>
<dbReference type="InterPro" id="IPR050080">
    <property type="entry name" value="RNase_PH"/>
</dbReference>
<dbReference type="GO" id="GO:0008033">
    <property type="term" value="P:tRNA processing"/>
    <property type="evidence" value="ECO:0007669"/>
    <property type="project" value="UniProtKB-UniRule"/>
</dbReference>
<dbReference type="PANTHER" id="PTHR11953">
    <property type="entry name" value="EXOSOME COMPLEX COMPONENT"/>
    <property type="match status" value="1"/>
</dbReference>
<keyword evidence="5" id="KW-0694">RNA-binding</keyword>
<comment type="function">
    <text evidence="6">Phosphorolytic 3'-5' exoribonuclease that plays an important role in tRNA 3'-end maturation. Removes nucleotide residues following the 3'-CCA terminus of tRNAs; can also add nucleotides to the ends of RNA molecules by using nucleoside diphosphates as substrates, but this may not be physiologically important. Probably plays a role in initiation of 16S rRNA degradation (leading to ribosome degradation) during starvation.</text>
</comment>
<evidence type="ECO:0000256" key="7">
    <source>
        <dbReference type="SAM" id="MobiDB-lite"/>
    </source>
</evidence>
<feature type="region of interest" description="Disordered" evidence="7">
    <location>
        <begin position="1"/>
        <end position="22"/>
    </location>
</feature>
<evidence type="ECO:0000256" key="2">
    <source>
        <dbReference type="ARBA" id="ARBA00022552"/>
    </source>
</evidence>
<dbReference type="InterPro" id="IPR018336">
    <property type="entry name" value="RNase_PH_CS"/>
</dbReference>
<dbReference type="Proteomes" id="UP000092213">
    <property type="component" value="Chromosome"/>
</dbReference>
<dbReference type="GO" id="GO:0000049">
    <property type="term" value="F:tRNA binding"/>
    <property type="evidence" value="ECO:0007669"/>
    <property type="project" value="UniProtKB-UniRule"/>
</dbReference>
<dbReference type="InterPro" id="IPR001247">
    <property type="entry name" value="ExoRNase_PH_dom1"/>
</dbReference>
<dbReference type="GO" id="GO:0000175">
    <property type="term" value="F:3'-5'-RNA exonuclease activity"/>
    <property type="evidence" value="ECO:0007669"/>
    <property type="project" value="UniProtKB-UniRule"/>
</dbReference>
<protein>
    <recommendedName>
        <fullName evidence="6">Ribonuclease PH</fullName>
        <shortName evidence="6">RNase PH</shortName>
        <ecNumber evidence="6">2.7.7.56</ecNumber>
    </recommendedName>
    <alternativeName>
        <fullName evidence="6">tRNA nucleotidyltransferase</fullName>
    </alternativeName>
</protein>
<dbReference type="InterPro" id="IPR036345">
    <property type="entry name" value="ExoRNase_PH_dom2_sf"/>
</dbReference>
<feature type="domain" description="Exoribonuclease phosphorolytic" evidence="9">
    <location>
        <begin position="169"/>
        <end position="233"/>
    </location>
</feature>
<sequence length="253" mass="26608">MSVTSTASTPSRHSGRAPDELRPLSFTRGYTRYAEGSVLIKAGNTHVLCTASVLDKVPPFLKGRGQGWVTAEYGMLPRATHTRGDREAARGKQSGRTQEIQRLIGRSLRAVMDMAALGERTLHIDCDVLQADGGTRCASITGAWVAMADAVALLMKRGELSADPLRDHVAAVSVGMVGGSPVLDLDYEEDSGCDADVNVVMTGSGAFVEVQGTAEGVAFSRAELDAMLALAERGIAGLVQGQKHALLDAAARS</sequence>
<feature type="domain" description="Exoribonuclease phosphorolytic" evidence="8">
    <location>
        <begin position="20"/>
        <end position="150"/>
    </location>
</feature>
<dbReference type="FunFam" id="3.30.230.70:FF:000003">
    <property type="entry name" value="Ribonuclease PH"/>
    <property type="match status" value="1"/>
</dbReference>
<dbReference type="AlphaFoldDB" id="A0A193G490"/>
<dbReference type="InterPro" id="IPR002381">
    <property type="entry name" value="RNase_PH_bac-type"/>
</dbReference>
<dbReference type="GO" id="GO:0031125">
    <property type="term" value="P:rRNA 3'-end processing"/>
    <property type="evidence" value="ECO:0007669"/>
    <property type="project" value="UniProtKB-ARBA"/>
</dbReference>
<name>A0A193G490_9BORD</name>
<reference evidence="10 11" key="1">
    <citation type="submission" date="2016-06" db="EMBL/GenBank/DDBJ databases">
        <title>Complete genome sequences of Bordetella bronchialis and Bordetella flabilis.</title>
        <authorList>
            <person name="LiPuma J.J."/>
            <person name="Spilker T."/>
        </authorList>
    </citation>
    <scope>NUCLEOTIDE SEQUENCE [LARGE SCALE GENOMIC DNA]</scope>
    <source>
        <strain evidence="10 11">AU17976</strain>
    </source>
</reference>
<dbReference type="Pfam" id="PF03725">
    <property type="entry name" value="RNase_PH_C"/>
    <property type="match status" value="1"/>
</dbReference>
<dbReference type="PROSITE" id="PS01277">
    <property type="entry name" value="RIBONUCLEASE_PH"/>
    <property type="match status" value="1"/>
</dbReference>
<dbReference type="STRING" id="463025.BAU08_14750"/>
<dbReference type="PANTHER" id="PTHR11953:SF0">
    <property type="entry name" value="EXOSOME COMPLEX COMPONENT RRP41"/>
    <property type="match status" value="1"/>
</dbReference>
<dbReference type="NCBIfam" id="TIGR01966">
    <property type="entry name" value="RNasePH"/>
    <property type="match status" value="1"/>
</dbReference>
<feature type="compositionally biased region" description="Polar residues" evidence="7">
    <location>
        <begin position="1"/>
        <end position="12"/>
    </location>
</feature>
<dbReference type="Gene3D" id="3.30.230.70">
    <property type="entry name" value="GHMP Kinase, N-terminal domain"/>
    <property type="match status" value="1"/>
</dbReference>
<evidence type="ECO:0000313" key="11">
    <source>
        <dbReference type="Proteomes" id="UP000092213"/>
    </source>
</evidence>
<organism evidence="10 11">
    <name type="scientific">Bordetella bronchialis</name>
    <dbReference type="NCBI Taxonomy" id="463025"/>
    <lineage>
        <taxon>Bacteria</taxon>
        <taxon>Pseudomonadati</taxon>
        <taxon>Pseudomonadota</taxon>
        <taxon>Betaproteobacteria</taxon>
        <taxon>Burkholderiales</taxon>
        <taxon>Alcaligenaceae</taxon>
        <taxon>Bordetella</taxon>
    </lineage>
</organism>
<dbReference type="InterPro" id="IPR015847">
    <property type="entry name" value="ExoRNase_PH_dom2"/>
</dbReference>
<dbReference type="GO" id="GO:0016075">
    <property type="term" value="P:rRNA catabolic process"/>
    <property type="evidence" value="ECO:0007669"/>
    <property type="project" value="UniProtKB-UniRule"/>
</dbReference>
<evidence type="ECO:0000256" key="3">
    <source>
        <dbReference type="ARBA" id="ARBA00022555"/>
    </source>
</evidence>
<dbReference type="EC" id="2.7.7.56" evidence="6"/>
<dbReference type="InterPro" id="IPR027408">
    <property type="entry name" value="PNPase/RNase_PH_dom_sf"/>
</dbReference>
<feature type="binding site" evidence="6">
    <location>
        <position position="96"/>
    </location>
    <ligand>
        <name>phosphate</name>
        <dbReference type="ChEBI" id="CHEBI:43474"/>
        <note>substrate</note>
    </ligand>
</feature>
<dbReference type="GO" id="GO:0009022">
    <property type="term" value="F:tRNA nucleotidyltransferase activity"/>
    <property type="evidence" value="ECO:0007669"/>
    <property type="project" value="UniProtKB-UniRule"/>
</dbReference>
<gene>
    <name evidence="6" type="primary">rph</name>
    <name evidence="10" type="ORF">BAU08_14750</name>
</gene>
<keyword evidence="4 6" id="KW-0819">tRNA processing</keyword>
<dbReference type="SUPFAM" id="SSF55666">
    <property type="entry name" value="Ribonuclease PH domain 2-like"/>
    <property type="match status" value="1"/>
</dbReference>
<keyword evidence="6" id="KW-0548">Nucleotidyltransferase</keyword>
<evidence type="ECO:0000313" key="10">
    <source>
        <dbReference type="EMBL" id="ANN74812.1"/>
    </source>
</evidence>
<keyword evidence="2 6" id="KW-0698">rRNA processing</keyword>
<evidence type="ECO:0000259" key="9">
    <source>
        <dbReference type="Pfam" id="PF03725"/>
    </source>
</evidence>
<dbReference type="InterPro" id="IPR020568">
    <property type="entry name" value="Ribosomal_Su5_D2-typ_SF"/>
</dbReference>
<comment type="subunit">
    <text evidence="6">Homohexameric ring arranged as a trimer of dimers.</text>
</comment>
<evidence type="ECO:0000256" key="4">
    <source>
        <dbReference type="ARBA" id="ARBA00022694"/>
    </source>
</evidence>
<dbReference type="Pfam" id="PF01138">
    <property type="entry name" value="RNase_PH"/>
    <property type="match status" value="1"/>
</dbReference>
<keyword evidence="6" id="KW-0808">Transferase</keyword>
<evidence type="ECO:0000256" key="6">
    <source>
        <dbReference type="HAMAP-Rule" id="MF_00564"/>
    </source>
</evidence>
<dbReference type="SUPFAM" id="SSF54211">
    <property type="entry name" value="Ribosomal protein S5 domain 2-like"/>
    <property type="match status" value="1"/>
</dbReference>
<evidence type="ECO:0000256" key="1">
    <source>
        <dbReference type="ARBA" id="ARBA00006678"/>
    </source>
</evidence>